<dbReference type="AlphaFoldDB" id="A0A7J7KCL8"/>
<accession>A0A7J7KCL8</accession>
<proteinExistence type="predicted"/>
<dbReference type="PROSITE" id="PS50143">
    <property type="entry name" value="BIR_REPEAT_2"/>
    <property type="match status" value="1"/>
</dbReference>
<comment type="caution">
    <text evidence="1">The sequence shown here is derived from an EMBL/GenBank/DDBJ whole genome shotgun (WGS) entry which is preliminary data.</text>
</comment>
<dbReference type="SUPFAM" id="SSF57924">
    <property type="entry name" value="Inhibitor of apoptosis (IAP) repeat"/>
    <property type="match status" value="2"/>
</dbReference>
<keyword evidence="2" id="KW-1185">Reference proteome</keyword>
<reference evidence="1" key="1">
    <citation type="submission" date="2020-06" db="EMBL/GenBank/DDBJ databases">
        <title>Draft genome of Bugula neritina, a colonial animal packing powerful symbionts and potential medicines.</title>
        <authorList>
            <person name="Rayko M."/>
        </authorList>
    </citation>
    <scope>NUCLEOTIDE SEQUENCE [LARGE SCALE GENOMIC DNA]</scope>
    <source>
        <strain evidence="1">Kwan_BN1</strain>
    </source>
</reference>
<evidence type="ECO:0000313" key="1">
    <source>
        <dbReference type="EMBL" id="KAF6035684.1"/>
    </source>
</evidence>
<sequence length="297" mass="33634">MYWVFQYIIVIFGRYTIYTALPPNHYSTHRIYIGMSTRFLIANGSEAHPKLLDFPKPKKKRKKNDENDNNTVAVAQLITYVGHHIDKVPAIELASAGFSYVNSEGGLITCTYCGLRFSAKFRQYFDPLAFHYQRSRGKCLFLKQLEASMRSEKSHIDGAAVARCPASESSVLTVNGSNEVSSDQCENSHQTYLKYAQRNTETKLDNILKAEKDLSKDIKVEAARRKTFSNSSLYADPMMRDQLWDMAADGLYLKSPSIRGEMMCCAFCNFTIPLSRDTCDSVFVTQEHQSHSHAAPC</sequence>
<name>A0A7J7KCL8_BUGNE</name>
<dbReference type="InterPro" id="IPR001370">
    <property type="entry name" value="BIR_rpt"/>
</dbReference>
<evidence type="ECO:0000313" key="2">
    <source>
        <dbReference type="Proteomes" id="UP000593567"/>
    </source>
</evidence>
<dbReference type="Gene3D" id="1.10.1170.10">
    <property type="entry name" value="Inhibitor Of Apoptosis Protein (2mihbC-IAP-1), Chain A"/>
    <property type="match status" value="1"/>
</dbReference>
<dbReference type="EMBL" id="VXIV02000846">
    <property type="protein sequence ID" value="KAF6035684.1"/>
    <property type="molecule type" value="Genomic_DNA"/>
</dbReference>
<organism evidence="1 2">
    <name type="scientific">Bugula neritina</name>
    <name type="common">Brown bryozoan</name>
    <name type="synonym">Sertularia neritina</name>
    <dbReference type="NCBI Taxonomy" id="10212"/>
    <lineage>
        <taxon>Eukaryota</taxon>
        <taxon>Metazoa</taxon>
        <taxon>Spiralia</taxon>
        <taxon>Lophotrochozoa</taxon>
        <taxon>Bryozoa</taxon>
        <taxon>Gymnolaemata</taxon>
        <taxon>Cheilostomatida</taxon>
        <taxon>Flustrina</taxon>
        <taxon>Buguloidea</taxon>
        <taxon>Bugulidae</taxon>
        <taxon>Bugula</taxon>
    </lineage>
</organism>
<protein>
    <submittedName>
        <fullName evidence="1">Uncharacterized protein</fullName>
    </submittedName>
</protein>
<gene>
    <name evidence="1" type="ORF">EB796_006011</name>
</gene>
<dbReference type="Proteomes" id="UP000593567">
    <property type="component" value="Unassembled WGS sequence"/>
</dbReference>